<dbReference type="AlphaFoldDB" id="A0A0K1JGH0"/>
<feature type="signal peptide" evidence="1">
    <location>
        <begin position="1"/>
        <end position="39"/>
    </location>
</feature>
<protein>
    <recommendedName>
        <fullName evidence="2">Peptidoglycan binding-like domain-containing protein</fullName>
    </recommendedName>
</protein>
<dbReference type="InterPro" id="IPR036366">
    <property type="entry name" value="PGBDSf"/>
</dbReference>
<dbReference type="InterPro" id="IPR002477">
    <property type="entry name" value="Peptidoglycan-bd-like"/>
</dbReference>
<dbReference type="PROSITE" id="PS51318">
    <property type="entry name" value="TAT"/>
    <property type="match status" value="1"/>
</dbReference>
<evidence type="ECO:0000313" key="4">
    <source>
        <dbReference type="Proteomes" id="UP000066480"/>
    </source>
</evidence>
<feature type="domain" description="Peptidoglycan binding-like" evidence="2">
    <location>
        <begin position="60"/>
        <end position="111"/>
    </location>
</feature>
<sequence length="373" mass="40178">MTDKGNAMPASISRRALLGSGALAGAGATLLATAPGAAAAPNYPMTTFPTLSAGMTGIPVRALRYILFHRGHNCGIGDTYDAGTVSAVRAFQTRRALPVTGIANDATFRKLIGDLALITYGNTSYFVTASQVLLTRQGYVMDGTGYYGDKTRRNIWSFQIGHGMAHSDKVSLLTWSTLFGARTSGALYPMLQRDTGTAQWANCGPVVAVATLLHQGKTPTSWTWDVTTRRTAIEKFRYDAMEVAHTTARDKIGTEYPDFVTGFGKYGISLWHGGIEDTLTDARAGRPSIAGGDVFQMPYPVSVSKPTSHWVAVLGYDGTYYLVVDPISAPSVDYVHRLTATHLRKYAATNPGHPPESAKQNSILIRASSLRQF</sequence>
<evidence type="ECO:0000313" key="3">
    <source>
        <dbReference type="EMBL" id="AKU15688.1"/>
    </source>
</evidence>
<dbReference type="Gene3D" id="1.10.101.10">
    <property type="entry name" value="PGBD-like superfamily/PGBD"/>
    <property type="match status" value="2"/>
</dbReference>
<dbReference type="EMBL" id="CP011112">
    <property type="protein sequence ID" value="AKU15688.1"/>
    <property type="molecule type" value="Genomic_DNA"/>
</dbReference>
<accession>A0A0K1JGH0</accession>
<name>A0A0K1JGH0_9MICO</name>
<evidence type="ECO:0000256" key="1">
    <source>
        <dbReference type="SAM" id="SignalP"/>
    </source>
</evidence>
<evidence type="ECO:0000259" key="2">
    <source>
        <dbReference type="Pfam" id="PF01471"/>
    </source>
</evidence>
<dbReference type="Pfam" id="PF01471">
    <property type="entry name" value="PG_binding_1"/>
    <property type="match status" value="1"/>
</dbReference>
<proteinExistence type="predicted"/>
<dbReference type="KEGG" id="lmoi:VV02_07215"/>
<dbReference type="InterPro" id="IPR036365">
    <property type="entry name" value="PGBD-like_sf"/>
</dbReference>
<dbReference type="InterPro" id="IPR006311">
    <property type="entry name" value="TAT_signal"/>
</dbReference>
<dbReference type="STRING" id="571913.VV02_07215"/>
<dbReference type="SUPFAM" id="SSF47090">
    <property type="entry name" value="PGBD-like"/>
    <property type="match status" value="2"/>
</dbReference>
<feature type="chain" id="PRO_5005462027" description="Peptidoglycan binding-like domain-containing protein" evidence="1">
    <location>
        <begin position="40"/>
        <end position="373"/>
    </location>
</feature>
<organism evidence="3 4">
    <name type="scientific">Luteipulveratus mongoliensis</name>
    <dbReference type="NCBI Taxonomy" id="571913"/>
    <lineage>
        <taxon>Bacteria</taxon>
        <taxon>Bacillati</taxon>
        <taxon>Actinomycetota</taxon>
        <taxon>Actinomycetes</taxon>
        <taxon>Micrococcales</taxon>
        <taxon>Dermacoccaceae</taxon>
        <taxon>Luteipulveratus</taxon>
    </lineage>
</organism>
<gene>
    <name evidence="3" type="ORF">VV02_07215</name>
</gene>
<dbReference type="Proteomes" id="UP000066480">
    <property type="component" value="Chromosome"/>
</dbReference>
<keyword evidence="4" id="KW-1185">Reference proteome</keyword>
<keyword evidence="1" id="KW-0732">Signal</keyword>
<reference evidence="3 4" key="1">
    <citation type="submission" date="2015-03" db="EMBL/GenBank/DDBJ databases">
        <title>Luteipulveratus halotolerans sp. nov., a novel actinobacterium (Dermacoccaceae) from Sarawak, Malaysia.</title>
        <authorList>
            <person name="Juboi H."/>
            <person name="Basik A."/>
            <person name="Shamsul S.S."/>
            <person name="Arnold P."/>
            <person name="Schmitt E.K."/>
            <person name="Sanglier J.-J."/>
            <person name="Yeo T."/>
        </authorList>
    </citation>
    <scope>NUCLEOTIDE SEQUENCE [LARGE SCALE GENOMIC DNA]</scope>
    <source>
        <strain evidence="3 4">MN07-A0370</strain>
    </source>
</reference>